<comment type="subcellular location">
    <subcellularLocation>
        <location evidence="2">Membrane</location>
        <topology evidence="2">Multi-pass membrane protein</topology>
    </subcellularLocation>
</comment>
<dbReference type="CDD" id="cd16702">
    <property type="entry name" value="RING_CH-C4HC3_MARCH6"/>
    <property type="match status" value="1"/>
</dbReference>
<keyword evidence="16" id="KW-0012">Acyltransferase</keyword>
<evidence type="ECO:0000256" key="10">
    <source>
        <dbReference type="ARBA" id="ARBA00022833"/>
    </source>
</evidence>
<name>A0AAF0IVL4_9BASI</name>
<evidence type="ECO:0000256" key="14">
    <source>
        <dbReference type="SAM" id="Phobius"/>
    </source>
</evidence>
<keyword evidence="10" id="KW-0862">Zinc</keyword>
<keyword evidence="17" id="KW-1185">Reference proteome</keyword>
<reference evidence="16" key="1">
    <citation type="submission" date="2023-03" db="EMBL/GenBank/DDBJ databases">
        <title>Mating type loci evolution in Malassezia.</title>
        <authorList>
            <person name="Coelho M.A."/>
        </authorList>
    </citation>
    <scope>NUCLEOTIDE SEQUENCE</scope>
    <source>
        <strain evidence="16">CBS 7876</strain>
    </source>
</reference>
<evidence type="ECO:0000256" key="12">
    <source>
        <dbReference type="ARBA" id="ARBA00023136"/>
    </source>
</evidence>
<feature type="transmembrane region" description="Helical" evidence="14">
    <location>
        <begin position="987"/>
        <end position="1007"/>
    </location>
</feature>
<feature type="compositionally biased region" description="Pro residues" evidence="13">
    <location>
        <begin position="329"/>
        <end position="348"/>
    </location>
</feature>
<keyword evidence="8" id="KW-0863">Zinc-finger</keyword>
<feature type="transmembrane region" description="Helical" evidence="14">
    <location>
        <begin position="94"/>
        <end position="114"/>
    </location>
</feature>
<dbReference type="PANTHER" id="PTHR13145">
    <property type="entry name" value="SSM4 PROTEIN"/>
    <property type="match status" value="1"/>
</dbReference>
<dbReference type="EC" id="2.3.2.27" evidence="4"/>
<dbReference type="GO" id="GO:0036503">
    <property type="term" value="P:ERAD pathway"/>
    <property type="evidence" value="ECO:0007669"/>
    <property type="project" value="TreeGrafter"/>
</dbReference>
<evidence type="ECO:0000256" key="1">
    <source>
        <dbReference type="ARBA" id="ARBA00000900"/>
    </source>
</evidence>
<evidence type="ECO:0000256" key="4">
    <source>
        <dbReference type="ARBA" id="ARBA00012483"/>
    </source>
</evidence>
<keyword evidence="5 16" id="KW-0808">Transferase</keyword>
<feature type="transmembrane region" description="Helical" evidence="14">
    <location>
        <begin position="522"/>
        <end position="547"/>
    </location>
</feature>
<feature type="region of interest" description="Disordered" evidence="13">
    <location>
        <begin position="300"/>
        <end position="359"/>
    </location>
</feature>
<dbReference type="Pfam" id="PF23113">
    <property type="entry name" value="MARCHF6_C"/>
    <property type="match status" value="1"/>
</dbReference>
<feature type="transmembrane region" description="Helical" evidence="14">
    <location>
        <begin position="714"/>
        <end position="731"/>
    </location>
</feature>
<dbReference type="PROSITE" id="PS51292">
    <property type="entry name" value="ZF_RING_CH"/>
    <property type="match status" value="1"/>
</dbReference>
<feature type="transmembrane region" description="Helical" evidence="14">
    <location>
        <begin position="907"/>
        <end position="927"/>
    </location>
</feature>
<evidence type="ECO:0000313" key="16">
    <source>
        <dbReference type="EMBL" id="WFD02181.1"/>
    </source>
</evidence>
<comment type="catalytic activity">
    <reaction evidence="1">
        <text>S-ubiquitinyl-[E2 ubiquitin-conjugating enzyme]-L-cysteine + [acceptor protein]-L-lysine = [E2 ubiquitin-conjugating enzyme]-L-cysteine + N(6)-ubiquitinyl-[acceptor protein]-L-lysine.</text>
        <dbReference type="EC" id="2.3.2.27"/>
    </reaction>
</comment>
<evidence type="ECO:0000256" key="11">
    <source>
        <dbReference type="ARBA" id="ARBA00022989"/>
    </source>
</evidence>
<dbReference type="InterPro" id="IPR013083">
    <property type="entry name" value="Znf_RING/FYVE/PHD"/>
</dbReference>
<dbReference type="InterPro" id="IPR011016">
    <property type="entry name" value="Znf_RING-CH"/>
</dbReference>
<evidence type="ECO:0000256" key="8">
    <source>
        <dbReference type="ARBA" id="ARBA00022771"/>
    </source>
</evidence>
<dbReference type="InterPro" id="IPR056521">
    <property type="entry name" value="MARCHF6-like_C"/>
</dbReference>
<feature type="transmembrane region" description="Helical" evidence="14">
    <location>
        <begin position="948"/>
        <end position="967"/>
    </location>
</feature>
<feature type="compositionally biased region" description="Acidic residues" evidence="13">
    <location>
        <begin position="301"/>
        <end position="311"/>
    </location>
</feature>
<evidence type="ECO:0000256" key="13">
    <source>
        <dbReference type="SAM" id="MobiDB-lite"/>
    </source>
</evidence>
<evidence type="ECO:0000259" key="15">
    <source>
        <dbReference type="PROSITE" id="PS51292"/>
    </source>
</evidence>
<keyword evidence="6 14" id="KW-0812">Transmembrane</keyword>
<dbReference type="GO" id="GO:0008270">
    <property type="term" value="F:zinc ion binding"/>
    <property type="evidence" value="ECO:0007669"/>
    <property type="project" value="UniProtKB-KW"/>
</dbReference>
<organism evidence="16 17">
    <name type="scientific">Malassezia obtusa</name>
    <dbReference type="NCBI Taxonomy" id="76774"/>
    <lineage>
        <taxon>Eukaryota</taxon>
        <taxon>Fungi</taxon>
        <taxon>Dikarya</taxon>
        <taxon>Basidiomycota</taxon>
        <taxon>Ustilaginomycotina</taxon>
        <taxon>Malasseziomycetes</taxon>
        <taxon>Malasseziales</taxon>
        <taxon>Malasseziaceae</taxon>
        <taxon>Malassezia</taxon>
    </lineage>
</organism>
<feature type="transmembrane region" description="Helical" evidence="14">
    <location>
        <begin position="567"/>
        <end position="591"/>
    </location>
</feature>
<dbReference type="Proteomes" id="UP001214603">
    <property type="component" value="Chromosome 1"/>
</dbReference>
<evidence type="ECO:0000256" key="3">
    <source>
        <dbReference type="ARBA" id="ARBA00004906"/>
    </source>
</evidence>
<feature type="region of interest" description="Disordered" evidence="13">
    <location>
        <begin position="213"/>
        <end position="232"/>
    </location>
</feature>
<keyword evidence="9" id="KW-0833">Ubl conjugation pathway</keyword>
<feature type="domain" description="RING-CH-type" evidence="15">
    <location>
        <begin position="5"/>
        <end position="66"/>
    </location>
</feature>
<evidence type="ECO:0000313" key="17">
    <source>
        <dbReference type="Proteomes" id="UP001214603"/>
    </source>
</evidence>
<dbReference type="SMART" id="SM00744">
    <property type="entry name" value="RINGv"/>
    <property type="match status" value="1"/>
</dbReference>
<dbReference type="EMBL" id="CP119934">
    <property type="protein sequence ID" value="WFD02181.1"/>
    <property type="molecule type" value="Genomic_DNA"/>
</dbReference>
<feature type="transmembrane region" description="Helical" evidence="14">
    <location>
        <begin position="866"/>
        <end position="887"/>
    </location>
</feature>
<keyword evidence="12 14" id="KW-0472">Membrane</keyword>
<keyword evidence="11 14" id="KW-1133">Transmembrane helix</keyword>
<feature type="transmembrane region" description="Helical" evidence="14">
    <location>
        <begin position="677"/>
        <end position="702"/>
    </location>
</feature>
<evidence type="ECO:0000256" key="9">
    <source>
        <dbReference type="ARBA" id="ARBA00022786"/>
    </source>
</evidence>
<feature type="transmembrane region" description="Helical" evidence="14">
    <location>
        <begin position="180"/>
        <end position="200"/>
    </location>
</feature>
<dbReference type="Gene3D" id="3.30.40.10">
    <property type="entry name" value="Zinc/RING finger domain, C3HC4 (zinc finger)"/>
    <property type="match status" value="1"/>
</dbReference>
<evidence type="ECO:0000256" key="5">
    <source>
        <dbReference type="ARBA" id="ARBA00022679"/>
    </source>
</evidence>
<evidence type="ECO:0000256" key="6">
    <source>
        <dbReference type="ARBA" id="ARBA00022692"/>
    </source>
</evidence>
<feature type="transmembrane region" description="Helical" evidence="14">
    <location>
        <begin position="1078"/>
        <end position="1099"/>
    </location>
</feature>
<dbReference type="GO" id="GO:0061630">
    <property type="term" value="F:ubiquitin protein ligase activity"/>
    <property type="evidence" value="ECO:0007669"/>
    <property type="project" value="UniProtKB-EC"/>
</dbReference>
<feature type="transmembrane region" description="Helical" evidence="14">
    <location>
        <begin position="1038"/>
        <end position="1058"/>
    </location>
</feature>
<protein>
    <recommendedName>
        <fullName evidence="4">RING-type E3 ubiquitin transferase</fullName>
        <ecNumber evidence="4">2.3.2.27</ecNumber>
    </recommendedName>
</protein>
<evidence type="ECO:0000256" key="2">
    <source>
        <dbReference type="ARBA" id="ARBA00004141"/>
    </source>
</evidence>
<dbReference type="GO" id="GO:0005789">
    <property type="term" value="C:endoplasmic reticulum membrane"/>
    <property type="evidence" value="ECO:0007669"/>
    <property type="project" value="TreeGrafter"/>
</dbReference>
<comment type="pathway">
    <text evidence="3">Protein modification; protein ubiquitination.</text>
</comment>
<keyword evidence="7" id="KW-0479">Metal-binding</keyword>
<dbReference type="PANTHER" id="PTHR13145:SF0">
    <property type="entry name" value="E3 UBIQUITIN-PROTEIN LIGASE MARCHF6"/>
    <property type="match status" value="1"/>
</dbReference>
<dbReference type="AlphaFoldDB" id="A0AAF0IVL4"/>
<dbReference type="Pfam" id="PF12906">
    <property type="entry name" value="RINGv"/>
    <property type="match status" value="1"/>
</dbReference>
<sequence>MAGVEAVPDVPTCRICRSEEEPGMPLYRPCRCSGSIQYCHQDCLVQWLQHSQKKYCELCNYSFVFHKRYTHSMPDGTLPVWLYLRYFSWRATQLVTYVLRAATVAFAWLLLVPYTTYRVWCMYFNVGDRIADAVLGTHIFADGASASAPWPALAWSSPKALVASCVPLARRVLDELTEHWLTSVIVTGGVILSFVAVVLLREWVLQHFHEPPEAALDDDAPPAEDAAHERMRAAALATAQARAEHMLAADPAQLAYDDLARAAQERAPAAAAAELRRELAAAHDALQQGMRARADAFVPPADDDEAWTDEASEPHASDDDWVDESDSDAPPPAPAPVPAPAPPPPPPPRELDDEDEEEFGWEDDAQDAEHFAEDIEAVLEAVGLHGPFLNFLQTLALVQALAVSVITVFVALPYCVGRLLGFRVLDVVLLPAQALRRVTDPVFELVLGVLLAPVRWAVPAPAPTAPTAPVAWPRVEAGALDGVRAAYIAPAARAVQRTGARVVGAAFGLQAHTRGRAVWERVLCVALGHVYALLVLAVEAYGGAWLHGVPMHWARVLLRQYAQVVKVLVFSVIDLVLFPLFCGVLLDWCLFPLFPGASVRRLAGEALAAPFTFAVCRWTSGTVYMFHFAQFLSAIRSVVRPGVMCWMRDASDPDFHPIREILETPSLLQLRRIGDSVVMYGAVLILVFGTGLRTAGAVLPGVLPLRWHPQSPVLHAPLDLLLVHFGLRLAVKRTRLAHHARRAFRRWWIAAAKRLRLSAFLMGDEQPDERGYVPHAWLDAVRHFVWPRADLDRDARFVHNGGYARVPADDHPAPDARLVIPTNAAGVPIDAEAQKAFDEQQASLAKMKDKAAYTIVYLPPHLRRRIVALLVMLWLSSSAVSVAALVAPLLLGRALAYAAGLRDVHDTYTVALGVAAVVAACLVRHCAAQLAMPGDARATRAGAIAGRVAYVLAAFGTLVPLLVGAVLHQYVVPTPRTQDGVPQLNVFHAWALGVVAMNCALLTVLMVRPDDYPMLWDAYDFLQHGRIWRIHVRHATHAALLPMLALLVPALVAPYVVAGTVLACTGQWDAPADVQQRVLCAANAVVVVGAAGAAVVRIVPQRLGLWTSVLRDELFLESTELCNYHEHLDEKPLDHYGPLPDRIARG</sequence>
<accession>A0AAF0IVL4</accession>
<dbReference type="SUPFAM" id="SSF57850">
    <property type="entry name" value="RING/U-box"/>
    <property type="match status" value="1"/>
</dbReference>
<evidence type="ECO:0000256" key="7">
    <source>
        <dbReference type="ARBA" id="ARBA00022723"/>
    </source>
</evidence>
<gene>
    <name evidence="16" type="ORF">MOBT1_000862</name>
</gene>
<proteinExistence type="predicted"/>